<comment type="caution">
    <text evidence="2">The sequence shown here is derived from an EMBL/GenBank/DDBJ whole genome shotgun (WGS) entry which is preliminary data.</text>
</comment>
<dbReference type="AlphaFoldDB" id="A0A9W6RTR8"/>
<reference evidence="2" key="1">
    <citation type="submission" date="2023-03" db="EMBL/GenBank/DDBJ databases">
        <title>Actinoallomurus iriomotensis NBRC 103681.</title>
        <authorList>
            <person name="Ichikawa N."/>
            <person name="Sato H."/>
            <person name="Tonouchi N."/>
        </authorList>
    </citation>
    <scope>NUCLEOTIDE SEQUENCE</scope>
    <source>
        <strain evidence="2">NBRC 103681</strain>
    </source>
</reference>
<accession>A0A9W6RTR8</accession>
<dbReference type="EMBL" id="BSTJ01000019">
    <property type="protein sequence ID" value="GLY81419.1"/>
    <property type="molecule type" value="Genomic_DNA"/>
</dbReference>
<evidence type="ECO:0000313" key="2">
    <source>
        <dbReference type="EMBL" id="GLY81419.1"/>
    </source>
</evidence>
<evidence type="ECO:0000256" key="1">
    <source>
        <dbReference type="SAM" id="MobiDB-lite"/>
    </source>
</evidence>
<proteinExistence type="predicted"/>
<dbReference type="Proteomes" id="UP001165135">
    <property type="component" value="Unassembled WGS sequence"/>
</dbReference>
<feature type="compositionally biased region" description="Basic and acidic residues" evidence="1">
    <location>
        <begin position="139"/>
        <end position="153"/>
    </location>
</feature>
<evidence type="ECO:0000313" key="3">
    <source>
        <dbReference type="Proteomes" id="UP001165135"/>
    </source>
</evidence>
<organism evidence="2 3">
    <name type="scientific">Actinoallomurus iriomotensis</name>
    <dbReference type="NCBI Taxonomy" id="478107"/>
    <lineage>
        <taxon>Bacteria</taxon>
        <taxon>Bacillati</taxon>
        <taxon>Actinomycetota</taxon>
        <taxon>Actinomycetes</taxon>
        <taxon>Streptosporangiales</taxon>
        <taxon>Thermomonosporaceae</taxon>
        <taxon>Actinoallomurus</taxon>
    </lineage>
</organism>
<gene>
    <name evidence="2" type="ORF">Airi01_096860</name>
</gene>
<sequence>MYGESLTPRGVTAADGPPGLPWGVIMNEMIHAWCLVNGSWVEREDPVMAICEPYGGDVRAAVANLGYEAWCQVGELPSVPVSLTLYSRETPPLQFLLQLEGNAGNVVEHIFAETLPDAMELLARWTPIARPWYGQGRGPDVRGHAEDGSRRPQDGPGRPETTSGDPRTRRRTARPRPVSSGPPPAVDHLASPGA</sequence>
<protein>
    <submittedName>
        <fullName evidence="2">Uncharacterized protein</fullName>
    </submittedName>
</protein>
<name>A0A9W6RTR8_9ACTN</name>
<feature type="region of interest" description="Disordered" evidence="1">
    <location>
        <begin position="133"/>
        <end position="194"/>
    </location>
</feature>